<dbReference type="PANTHER" id="PTHR43031:SF1">
    <property type="entry name" value="PYRIDINE NUCLEOTIDE-DISULPHIDE OXIDOREDUCTASE"/>
    <property type="match status" value="1"/>
</dbReference>
<evidence type="ECO:0000313" key="3">
    <source>
        <dbReference type="EMBL" id="MCB2410102.1"/>
    </source>
</evidence>
<dbReference type="SUPFAM" id="SSF52821">
    <property type="entry name" value="Rhodanese/Cell cycle control phosphatase"/>
    <property type="match status" value="1"/>
</dbReference>
<reference evidence="3" key="1">
    <citation type="submission" date="2021-10" db="EMBL/GenBank/DDBJ databases">
        <authorList>
            <person name="Dean J.D."/>
            <person name="Kim M.K."/>
            <person name="Newey C.N."/>
            <person name="Stoker T.S."/>
            <person name="Thompson D.W."/>
            <person name="Grose J.H."/>
        </authorList>
    </citation>
    <scope>NUCLEOTIDE SEQUENCE</scope>
    <source>
        <strain evidence="3">BT178</strain>
    </source>
</reference>
<comment type="caution">
    <text evidence="3">The sequence shown here is derived from an EMBL/GenBank/DDBJ whole genome shotgun (WGS) entry which is preliminary data.</text>
</comment>
<proteinExistence type="predicted"/>
<sequence length="146" mass="15378">MFRFAFSAAVFCALLSGYSAVAQTVPPANGPGQVASAPAPAKPALPVTPVAEAKKLVKKREVVVLDVRTPEEFGTGHLRGAQNLNFRDPNFPTLLAGLDTAKTYVLYCASGNRSGKAAVLMQEKGFRKLVNAGAYKDLKAGGLKTQ</sequence>
<dbReference type="RefSeq" id="WP_226178085.1">
    <property type="nucleotide sequence ID" value="NZ_JAJADR010000006.1"/>
</dbReference>
<dbReference type="CDD" id="cd00158">
    <property type="entry name" value="RHOD"/>
    <property type="match status" value="1"/>
</dbReference>
<gene>
    <name evidence="3" type="ORF">LGH74_19080</name>
</gene>
<dbReference type="InterPro" id="IPR050229">
    <property type="entry name" value="GlpE_sulfurtransferase"/>
</dbReference>
<dbReference type="Gene3D" id="3.40.250.10">
    <property type="entry name" value="Rhodanese-like domain"/>
    <property type="match status" value="1"/>
</dbReference>
<protein>
    <submittedName>
        <fullName evidence="3">Rhodanese-like domain-containing protein</fullName>
    </submittedName>
</protein>
<keyword evidence="1" id="KW-0732">Signal</keyword>
<organism evidence="3 4">
    <name type="scientific">Hymenobacter lucidus</name>
    <dbReference type="NCBI Taxonomy" id="2880930"/>
    <lineage>
        <taxon>Bacteria</taxon>
        <taxon>Pseudomonadati</taxon>
        <taxon>Bacteroidota</taxon>
        <taxon>Cytophagia</taxon>
        <taxon>Cytophagales</taxon>
        <taxon>Hymenobacteraceae</taxon>
        <taxon>Hymenobacter</taxon>
    </lineage>
</organism>
<feature type="signal peptide" evidence="1">
    <location>
        <begin position="1"/>
        <end position="22"/>
    </location>
</feature>
<evidence type="ECO:0000256" key="1">
    <source>
        <dbReference type="SAM" id="SignalP"/>
    </source>
</evidence>
<dbReference type="SMART" id="SM00450">
    <property type="entry name" value="RHOD"/>
    <property type="match status" value="1"/>
</dbReference>
<dbReference type="PROSITE" id="PS50206">
    <property type="entry name" value="RHODANESE_3"/>
    <property type="match status" value="1"/>
</dbReference>
<dbReference type="EMBL" id="JAJADR010000006">
    <property type="protein sequence ID" value="MCB2410102.1"/>
    <property type="molecule type" value="Genomic_DNA"/>
</dbReference>
<accession>A0ABS8AWC9</accession>
<dbReference type="Proteomes" id="UP001165296">
    <property type="component" value="Unassembled WGS sequence"/>
</dbReference>
<evidence type="ECO:0000313" key="4">
    <source>
        <dbReference type="Proteomes" id="UP001165296"/>
    </source>
</evidence>
<name>A0ABS8AWC9_9BACT</name>
<evidence type="ECO:0000259" key="2">
    <source>
        <dbReference type="PROSITE" id="PS50206"/>
    </source>
</evidence>
<feature type="domain" description="Rhodanese" evidence="2">
    <location>
        <begin position="58"/>
        <end position="146"/>
    </location>
</feature>
<dbReference type="PANTHER" id="PTHR43031">
    <property type="entry name" value="FAD-DEPENDENT OXIDOREDUCTASE"/>
    <property type="match status" value="1"/>
</dbReference>
<dbReference type="InterPro" id="IPR001763">
    <property type="entry name" value="Rhodanese-like_dom"/>
</dbReference>
<keyword evidence="4" id="KW-1185">Reference proteome</keyword>
<dbReference type="InterPro" id="IPR036873">
    <property type="entry name" value="Rhodanese-like_dom_sf"/>
</dbReference>
<dbReference type="Pfam" id="PF00581">
    <property type="entry name" value="Rhodanese"/>
    <property type="match status" value="1"/>
</dbReference>
<feature type="chain" id="PRO_5045837906" evidence="1">
    <location>
        <begin position="23"/>
        <end position="146"/>
    </location>
</feature>